<sequence>MPNKILVRYLNMKTKQQEGKDYNIDLTNDGRLNINLLMELFDLKVVFMCDSSCERHDVLVPDLDGMSIRPFKRAEIVRLSVSAYEAVINITGPKKVLLLTIIIAIGFSYFPLFIAKLSSNRDLLILNDSSLLNDHVSTTRSLSLLRTEHIFFPTTSSKSYYEQHSSSQKFKQQNDLQIQQQETQQYFAGNLRIEAEATLHLALRLIYAILVEYGQFLERHHNDLLQAEHYYTRALTTHPTHLRALENKRRCLPLVEEIDQKTFQFIDQLLAEFYRIPDTNPYLR</sequence>
<keyword evidence="1" id="KW-0812">Transmembrane</keyword>
<comment type="caution">
    <text evidence="2">The sequence shown here is derived from an EMBL/GenBank/DDBJ whole genome shotgun (WGS) entry which is preliminary data.</text>
</comment>
<feature type="transmembrane region" description="Helical" evidence="1">
    <location>
        <begin position="96"/>
        <end position="114"/>
    </location>
</feature>
<dbReference type="Gene3D" id="1.25.40.10">
    <property type="entry name" value="Tetratricopeptide repeat domain"/>
    <property type="match status" value="1"/>
</dbReference>
<dbReference type="EMBL" id="CAJNOQ010006081">
    <property type="protein sequence ID" value="CAF1122781.1"/>
    <property type="molecule type" value="Genomic_DNA"/>
</dbReference>
<keyword evidence="1" id="KW-0472">Membrane</keyword>
<organism evidence="2 4">
    <name type="scientific">Didymodactylos carnosus</name>
    <dbReference type="NCBI Taxonomy" id="1234261"/>
    <lineage>
        <taxon>Eukaryota</taxon>
        <taxon>Metazoa</taxon>
        <taxon>Spiralia</taxon>
        <taxon>Gnathifera</taxon>
        <taxon>Rotifera</taxon>
        <taxon>Eurotatoria</taxon>
        <taxon>Bdelloidea</taxon>
        <taxon>Philodinida</taxon>
        <taxon>Philodinidae</taxon>
        <taxon>Didymodactylos</taxon>
    </lineage>
</organism>
<dbReference type="InterPro" id="IPR011990">
    <property type="entry name" value="TPR-like_helical_dom_sf"/>
</dbReference>
<name>A0A814QRV2_9BILA</name>
<keyword evidence="4" id="KW-1185">Reference proteome</keyword>
<dbReference type="AlphaFoldDB" id="A0A814QRV2"/>
<dbReference type="Proteomes" id="UP000663829">
    <property type="component" value="Unassembled WGS sequence"/>
</dbReference>
<dbReference type="Proteomes" id="UP000681722">
    <property type="component" value="Unassembled WGS sequence"/>
</dbReference>
<evidence type="ECO:0000313" key="3">
    <source>
        <dbReference type="EMBL" id="CAF3886299.1"/>
    </source>
</evidence>
<accession>A0A814QRV2</accession>
<evidence type="ECO:0000313" key="2">
    <source>
        <dbReference type="EMBL" id="CAF1122781.1"/>
    </source>
</evidence>
<protein>
    <submittedName>
        <fullName evidence="2">Uncharacterized protein</fullName>
    </submittedName>
</protein>
<dbReference type="EMBL" id="CAJOBC010006080">
    <property type="protein sequence ID" value="CAF3886299.1"/>
    <property type="molecule type" value="Genomic_DNA"/>
</dbReference>
<evidence type="ECO:0000313" key="4">
    <source>
        <dbReference type="Proteomes" id="UP000663829"/>
    </source>
</evidence>
<proteinExistence type="predicted"/>
<evidence type="ECO:0000256" key="1">
    <source>
        <dbReference type="SAM" id="Phobius"/>
    </source>
</evidence>
<gene>
    <name evidence="2" type="ORF">GPM918_LOCUS19777</name>
    <name evidence="3" type="ORF">SRO942_LOCUS19772</name>
</gene>
<reference evidence="2" key="1">
    <citation type="submission" date="2021-02" db="EMBL/GenBank/DDBJ databases">
        <authorList>
            <person name="Nowell W R."/>
        </authorList>
    </citation>
    <scope>NUCLEOTIDE SEQUENCE</scope>
</reference>
<keyword evidence="1" id="KW-1133">Transmembrane helix</keyword>